<dbReference type="InterPro" id="IPR002052">
    <property type="entry name" value="DNA_methylase_N6_adenine_CS"/>
</dbReference>
<proteinExistence type="predicted"/>
<dbReference type="GO" id="GO:0032259">
    <property type="term" value="P:methylation"/>
    <property type="evidence" value="ECO:0007669"/>
    <property type="project" value="InterPro"/>
</dbReference>
<feature type="region of interest" description="Disordered" evidence="1">
    <location>
        <begin position="1"/>
        <end position="29"/>
    </location>
</feature>
<feature type="compositionally biased region" description="Basic residues" evidence="1">
    <location>
        <begin position="7"/>
        <end position="16"/>
    </location>
</feature>
<gene>
    <name evidence="2" type="ORF">SEMRO_82_G044030.1</name>
</gene>
<keyword evidence="3" id="KW-1185">Reference proteome</keyword>
<feature type="region of interest" description="Disordered" evidence="1">
    <location>
        <begin position="319"/>
        <end position="376"/>
    </location>
</feature>
<accession>A0A9N8H385</accession>
<protein>
    <submittedName>
        <fullName evidence="2">Uncharacterized protein</fullName>
    </submittedName>
</protein>
<dbReference type="EMBL" id="CAICTM010000081">
    <property type="protein sequence ID" value="CAB9500378.1"/>
    <property type="molecule type" value="Genomic_DNA"/>
</dbReference>
<evidence type="ECO:0000313" key="3">
    <source>
        <dbReference type="Proteomes" id="UP001153069"/>
    </source>
</evidence>
<feature type="compositionally biased region" description="Basic and acidic residues" evidence="1">
    <location>
        <begin position="17"/>
        <end position="29"/>
    </location>
</feature>
<evidence type="ECO:0000313" key="2">
    <source>
        <dbReference type="EMBL" id="CAB9500378.1"/>
    </source>
</evidence>
<sequence>MGGSKQVKQKQKKKKSPHDLVEPPKEPYHLRDDGFRTCQAFADGNIPPVGQPRVHLSRDVAPLEIPYQCAGPAYDKFGNDLQELIDMKAARTTSTSSSRLWGRRSTPIPTHAAIAASDTPPTFILFWGSTQLRQIVAALLCQYSEWVISVRHIYASRQPSTKSHAWQIILHPNIHMFVVINPPFVYLNDKWQDLLERHILNMPLAMMDMVVMSKFFRYAPKYGVALEEFWMDFEDDWTVPDTVNEEPIDLVDLLLPSDHTEGGIAYEGPILYVSWFAPYGTKEYNRVVEVIDALKEGRPLPADATRDNHKMAQLEHAYQKPQAEQHEGLTEEAEERLAHKVAPPRTTTKKTSTKKKKKKVGHGGQRRLEEEEEEQTTTLAKRTNLMAIDARKYVEVLGECATSTIENVGTCLTDTKHELYSKGPRCFGDKGGHADLVAWDIIEAIYSLIWRKH</sequence>
<dbReference type="GO" id="GO:0008168">
    <property type="term" value="F:methyltransferase activity"/>
    <property type="evidence" value="ECO:0007669"/>
    <property type="project" value="InterPro"/>
</dbReference>
<dbReference type="PROSITE" id="PS00092">
    <property type="entry name" value="N6_MTASE"/>
    <property type="match status" value="1"/>
</dbReference>
<name>A0A9N8H385_9STRA</name>
<organism evidence="2 3">
    <name type="scientific">Seminavis robusta</name>
    <dbReference type="NCBI Taxonomy" id="568900"/>
    <lineage>
        <taxon>Eukaryota</taxon>
        <taxon>Sar</taxon>
        <taxon>Stramenopiles</taxon>
        <taxon>Ochrophyta</taxon>
        <taxon>Bacillariophyta</taxon>
        <taxon>Bacillariophyceae</taxon>
        <taxon>Bacillariophycidae</taxon>
        <taxon>Naviculales</taxon>
        <taxon>Naviculaceae</taxon>
        <taxon>Seminavis</taxon>
    </lineage>
</organism>
<comment type="caution">
    <text evidence="2">The sequence shown here is derived from an EMBL/GenBank/DDBJ whole genome shotgun (WGS) entry which is preliminary data.</text>
</comment>
<reference evidence="2" key="1">
    <citation type="submission" date="2020-06" db="EMBL/GenBank/DDBJ databases">
        <authorList>
            <consortium name="Plant Systems Biology data submission"/>
        </authorList>
    </citation>
    <scope>NUCLEOTIDE SEQUENCE</scope>
    <source>
        <strain evidence="2">D6</strain>
    </source>
</reference>
<feature type="compositionally biased region" description="Basic residues" evidence="1">
    <location>
        <begin position="347"/>
        <end position="365"/>
    </location>
</feature>
<evidence type="ECO:0000256" key="1">
    <source>
        <dbReference type="SAM" id="MobiDB-lite"/>
    </source>
</evidence>
<dbReference type="Proteomes" id="UP001153069">
    <property type="component" value="Unassembled WGS sequence"/>
</dbReference>
<dbReference type="GO" id="GO:0003676">
    <property type="term" value="F:nucleic acid binding"/>
    <property type="evidence" value="ECO:0007669"/>
    <property type="project" value="InterPro"/>
</dbReference>
<dbReference type="AlphaFoldDB" id="A0A9N8H385"/>